<dbReference type="Proteomes" id="UP000185109">
    <property type="component" value="Plasmid pRsp8C3c"/>
</dbReference>
<dbReference type="GO" id="GO:0005524">
    <property type="term" value="F:ATP binding"/>
    <property type="evidence" value="ECO:0007669"/>
    <property type="project" value="UniProtKB-UniRule"/>
</dbReference>
<dbReference type="Pfam" id="PF02655">
    <property type="entry name" value="ATP-grasp_3"/>
    <property type="match status" value="1"/>
</dbReference>
<dbReference type="RefSeq" id="WP_074064733.1">
    <property type="nucleotide sequence ID" value="NZ_CP017244.1"/>
</dbReference>
<geneLocation type="plasmid" evidence="7">
    <name>prsp8c3c</name>
</geneLocation>
<keyword evidence="1" id="KW-0436">Ligase</keyword>
<keyword evidence="3 4" id="KW-0067">ATP-binding</keyword>
<dbReference type="PROSITE" id="PS50975">
    <property type="entry name" value="ATP_GRASP"/>
    <property type="match status" value="1"/>
</dbReference>
<dbReference type="GO" id="GO:0046872">
    <property type="term" value="F:metal ion binding"/>
    <property type="evidence" value="ECO:0007669"/>
    <property type="project" value="InterPro"/>
</dbReference>
<evidence type="ECO:0000259" key="5">
    <source>
        <dbReference type="PROSITE" id="PS50975"/>
    </source>
</evidence>
<evidence type="ECO:0000256" key="2">
    <source>
        <dbReference type="ARBA" id="ARBA00022741"/>
    </source>
</evidence>
<sequence>MTSEAVKILISSAGRRVALINCFRRAAKEVGISLTVIACDLDPGMSPACRSADASYAVPACDDPDFVWALQEIALREKIDLIVPTIDPELPALARAMDDFEAIGCRVHVSQPAVIDIVRDKLETMNVLGAAGIPVPRTIALEEFASTSEWSWPVFVKPRSGSASRAISVAGSRDELPSKISEPMIVQENLTGTEYTVNGFVDARGRLQTAITHRRVRVRAGEVEKGITERQARHSRIAHDIVGALPGLRGAFCFQMMDDGVAGPKVIEINARFGGGYPLADHAGAQFAKWLLEEVSGSPASCHDNWRSGVLMLRYDEAIFVDGEDE</sequence>
<feature type="domain" description="ATP-grasp" evidence="5">
    <location>
        <begin position="125"/>
        <end position="296"/>
    </location>
</feature>
<reference evidence="6 7" key="1">
    <citation type="submission" date="2016-09" db="EMBL/GenBank/DDBJ databases">
        <title>The complete genome sequences of Rhizobium gallicum, symbiovars gallicum and phaseoli, symbionts associated to common bean (Phaseolus vulgaris).</title>
        <authorList>
            <person name="Bustos P."/>
            <person name="Santamaria R.I."/>
            <person name="Perez-Carrascal O.M."/>
            <person name="Juarez S."/>
            <person name="Lozano L."/>
            <person name="Martinez-Flores I."/>
            <person name="Martinez-Romero E."/>
            <person name="Cevallos M."/>
            <person name="Romero D."/>
            <person name="Davila G."/>
            <person name="Gonzalez V."/>
        </authorList>
    </citation>
    <scope>NUCLEOTIDE SEQUENCE [LARGE SCALE GENOMIC DNA]</scope>
    <source>
        <strain evidence="6 7">8C-3</strain>
        <plasmid evidence="7">Plasmid prsp8c3c</plasmid>
    </source>
</reference>
<dbReference type="PANTHER" id="PTHR43585">
    <property type="entry name" value="FUMIPYRROLE BIOSYNTHESIS PROTEIN C"/>
    <property type="match status" value="1"/>
</dbReference>
<dbReference type="GO" id="GO:0016874">
    <property type="term" value="F:ligase activity"/>
    <property type="evidence" value="ECO:0007669"/>
    <property type="project" value="UniProtKB-KW"/>
</dbReference>
<dbReference type="InterPro" id="IPR052032">
    <property type="entry name" value="ATP-dep_AA_Ligase"/>
</dbReference>
<dbReference type="Pfam" id="PF21360">
    <property type="entry name" value="PylC-like_N"/>
    <property type="match status" value="1"/>
</dbReference>
<gene>
    <name evidence="6" type="ORF">AM571_PC01206</name>
</gene>
<dbReference type="Gene3D" id="3.40.50.20">
    <property type="match status" value="1"/>
</dbReference>
<dbReference type="InterPro" id="IPR013815">
    <property type="entry name" value="ATP_grasp_subdomain_1"/>
</dbReference>
<evidence type="ECO:0000313" key="7">
    <source>
        <dbReference type="Proteomes" id="UP000185109"/>
    </source>
</evidence>
<organism evidence="6 7">
    <name type="scientific">Rhizobium etli 8C-3</name>
    <dbReference type="NCBI Taxonomy" id="538025"/>
    <lineage>
        <taxon>Bacteria</taxon>
        <taxon>Pseudomonadati</taxon>
        <taxon>Pseudomonadota</taxon>
        <taxon>Alphaproteobacteria</taxon>
        <taxon>Hyphomicrobiales</taxon>
        <taxon>Rhizobiaceae</taxon>
        <taxon>Rhizobium/Agrobacterium group</taxon>
        <taxon>Rhizobium</taxon>
    </lineage>
</organism>
<dbReference type="SUPFAM" id="SSF56059">
    <property type="entry name" value="Glutathione synthetase ATP-binding domain-like"/>
    <property type="match status" value="1"/>
</dbReference>
<dbReference type="InterPro" id="IPR048764">
    <property type="entry name" value="PylC_N"/>
</dbReference>
<evidence type="ECO:0000256" key="1">
    <source>
        <dbReference type="ARBA" id="ARBA00022598"/>
    </source>
</evidence>
<dbReference type="AlphaFoldDB" id="A0A1L5PFA1"/>
<keyword evidence="2 4" id="KW-0547">Nucleotide-binding</keyword>
<proteinExistence type="predicted"/>
<dbReference type="PANTHER" id="PTHR43585:SF2">
    <property type="entry name" value="ATP-GRASP ENZYME FSQD"/>
    <property type="match status" value="1"/>
</dbReference>
<dbReference type="Gene3D" id="3.30.1490.20">
    <property type="entry name" value="ATP-grasp fold, A domain"/>
    <property type="match status" value="1"/>
</dbReference>
<evidence type="ECO:0000256" key="3">
    <source>
        <dbReference type="ARBA" id="ARBA00022840"/>
    </source>
</evidence>
<dbReference type="InterPro" id="IPR003806">
    <property type="entry name" value="ATP-grasp_PylC-type"/>
</dbReference>
<dbReference type="Gene3D" id="3.30.470.20">
    <property type="entry name" value="ATP-grasp fold, B domain"/>
    <property type="match status" value="1"/>
</dbReference>
<accession>A0A1L5PFA1</accession>
<evidence type="ECO:0000256" key="4">
    <source>
        <dbReference type="PROSITE-ProRule" id="PRU00409"/>
    </source>
</evidence>
<evidence type="ECO:0000313" key="6">
    <source>
        <dbReference type="EMBL" id="APO78939.1"/>
    </source>
</evidence>
<dbReference type="InterPro" id="IPR011761">
    <property type="entry name" value="ATP-grasp"/>
</dbReference>
<name>A0A1L5PFA1_RHIET</name>
<dbReference type="EMBL" id="CP017244">
    <property type="protein sequence ID" value="APO78939.1"/>
    <property type="molecule type" value="Genomic_DNA"/>
</dbReference>
<protein>
    <submittedName>
        <fullName evidence="6">Carbamoyl phosphate synthetase-like protein</fullName>
    </submittedName>
</protein>
<keyword evidence="6" id="KW-0614">Plasmid</keyword>